<dbReference type="Proteomes" id="UP000054423">
    <property type="component" value="Unassembled WGS sequence"/>
</dbReference>
<evidence type="ECO:0000313" key="2">
    <source>
        <dbReference type="EMBL" id="ETL85982.1"/>
    </source>
</evidence>
<dbReference type="OrthoDB" id="123132at2759"/>
<dbReference type="VEuPathDB" id="FungiDB:PPTG_04870"/>
<name>W2KLP7_PHYNI</name>
<feature type="region of interest" description="Disordered" evidence="1">
    <location>
        <begin position="37"/>
        <end position="56"/>
    </location>
</feature>
<gene>
    <name evidence="2" type="ORF">L917_14544</name>
</gene>
<sequence length="153" mass="17711">MIETTNEIQRARSELLRELQKVLAVLKRLAMQPTARQIMPSSGALRPATDPASSQSRARPVVACLSERPKDLYELWHEYQFGNSGLKAAKEFTPAERDTNKFAYSRRKSFWDVITRLVHLTYCARPKQRARHRLSLYGAYILYDLDAKFSEFC</sequence>
<protein>
    <submittedName>
        <fullName evidence="2">Uncharacterized protein</fullName>
    </submittedName>
</protein>
<evidence type="ECO:0000256" key="1">
    <source>
        <dbReference type="SAM" id="MobiDB-lite"/>
    </source>
</evidence>
<dbReference type="EMBL" id="KI681456">
    <property type="protein sequence ID" value="ETL85982.1"/>
    <property type="molecule type" value="Genomic_DNA"/>
</dbReference>
<accession>W2KLP7</accession>
<reference evidence="2" key="1">
    <citation type="submission" date="2013-11" db="EMBL/GenBank/DDBJ databases">
        <title>The Genome Sequence of Phytophthora parasitica CHvinca01.</title>
        <authorList>
            <consortium name="The Broad Institute Genomics Platform"/>
            <person name="Russ C."/>
            <person name="Tyler B."/>
            <person name="Panabieres F."/>
            <person name="Shan W."/>
            <person name="Tripathy S."/>
            <person name="Grunwald N."/>
            <person name="Machado M."/>
            <person name="Johnson C.S."/>
            <person name="Arredondo F."/>
            <person name="Hong C."/>
            <person name="Coffey M."/>
            <person name="Young S.K."/>
            <person name="Zeng Q."/>
            <person name="Gargeya S."/>
            <person name="Fitzgerald M."/>
            <person name="Abouelleil A."/>
            <person name="Alvarado L."/>
            <person name="Chapman S.B."/>
            <person name="Gainer-Dewar J."/>
            <person name="Goldberg J."/>
            <person name="Griggs A."/>
            <person name="Gujja S."/>
            <person name="Hansen M."/>
            <person name="Howarth C."/>
            <person name="Imamovic A."/>
            <person name="Ireland A."/>
            <person name="Larimer J."/>
            <person name="McCowan C."/>
            <person name="Murphy C."/>
            <person name="Pearson M."/>
            <person name="Poon T.W."/>
            <person name="Priest M."/>
            <person name="Roberts A."/>
            <person name="Saif S."/>
            <person name="Shea T."/>
            <person name="Sykes S."/>
            <person name="Wortman J."/>
            <person name="Nusbaum C."/>
            <person name="Birren B."/>
        </authorList>
    </citation>
    <scope>NUCLEOTIDE SEQUENCE [LARGE SCALE GENOMIC DNA]</scope>
    <source>
        <strain evidence="2">CHvinca01</strain>
    </source>
</reference>
<proteinExistence type="predicted"/>
<dbReference type="AlphaFoldDB" id="W2KLP7"/>
<organism evidence="2">
    <name type="scientific">Phytophthora nicotianae</name>
    <name type="common">Potato buckeye rot agent</name>
    <name type="synonym">Phytophthora parasitica</name>
    <dbReference type="NCBI Taxonomy" id="4792"/>
    <lineage>
        <taxon>Eukaryota</taxon>
        <taxon>Sar</taxon>
        <taxon>Stramenopiles</taxon>
        <taxon>Oomycota</taxon>
        <taxon>Peronosporomycetes</taxon>
        <taxon>Peronosporales</taxon>
        <taxon>Peronosporaceae</taxon>
        <taxon>Phytophthora</taxon>
    </lineage>
</organism>